<dbReference type="InterPro" id="IPR036047">
    <property type="entry name" value="F-box-like_dom_sf"/>
</dbReference>
<dbReference type="PANTHER" id="PTHR33800">
    <property type="entry name" value="OS06G0113600 PROTEIN"/>
    <property type="match status" value="1"/>
</dbReference>
<evidence type="ECO:0008006" key="4">
    <source>
        <dbReference type="Google" id="ProtNLM"/>
    </source>
</evidence>
<evidence type="ECO:0000259" key="2">
    <source>
        <dbReference type="Pfam" id="PF03478"/>
    </source>
</evidence>
<dbReference type="PANTHER" id="PTHR33800:SF17">
    <property type="entry name" value="F-BOX DOMAIN-CONTAINING PROTEIN"/>
    <property type="match status" value="1"/>
</dbReference>
<name>M8CPW4_AEGTA</name>
<accession>M8CPW4</accession>
<dbReference type="SUPFAM" id="SSF81383">
    <property type="entry name" value="F-box domain"/>
    <property type="match status" value="1"/>
</dbReference>
<dbReference type="EnsemblPlants" id="EMT25636">
    <property type="protein sequence ID" value="EMT25636"/>
    <property type="gene ID" value="F775_29433"/>
</dbReference>
<dbReference type="Pfam" id="PF00646">
    <property type="entry name" value="F-box"/>
    <property type="match status" value="1"/>
</dbReference>
<evidence type="ECO:0000259" key="1">
    <source>
        <dbReference type="Pfam" id="PF00646"/>
    </source>
</evidence>
<evidence type="ECO:0000313" key="3">
    <source>
        <dbReference type="EnsemblPlants" id="EMT25636"/>
    </source>
</evidence>
<proteinExistence type="predicted"/>
<dbReference type="AlphaFoldDB" id="M8CPW4"/>
<feature type="domain" description="F-box" evidence="1">
    <location>
        <begin position="24"/>
        <end position="65"/>
    </location>
</feature>
<reference evidence="3" key="1">
    <citation type="submission" date="2015-06" db="UniProtKB">
        <authorList>
            <consortium name="EnsemblPlants"/>
        </authorList>
    </citation>
    <scope>IDENTIFICATION</scope>
</reference>
<organism evidence="3">
    <name type="scientific">Aegilops tauschii</name>
    <name type="common">Tausch's goatgrass</name>
    <name type="synonym">Aegilops squarrosa</name>
    <dbReference type="NCBI Taxonomy" id="37682"/>
    <lineage>
        <taxon>Eukaryota</taxon>
        <taxon>Viridiplantae</taxon>
        <taxon>Streptophyta</taxon>
        <taxon>Embryophyta</taxon>
        <taxon>Tracheophyta</taxon>
        <taxon>Spermatophyta</taxon>
        <taxon>Magnoliopsida</taxon>
        <taxon>Liliopsida</taxon>
        <taxon>Poales</taxon>
        <taxon>Poaceae</taxon>
        <taxon>BOP clade</taxon>
        <taxon>Pooideae</taxon>
        <taxon>Triticodae</taxon>
        <taxon>Triticeae</taxon>
        <taxon>Triticinae</taxon>
        <taxon>Aegilops</taxon>
    </lineage>
</organism>
<dbReference type="InterPro" id="IPR001810">
    <property type="entry name" value="F-box_dom"/>
</dbReference>
<dbReference type="Pfam" id="PF03478">
    <property type="entry name" value="Beta-prop_KIB1-4"/>
    <property type="match status" value="1"/>
</dbReference>
<dbReference type="InterPro" id="IPR005174">
    <property type="entry name" value="KIB1-4_b-propeller"/>
</dbReference>
<feature type="domain" description="KIB1-4 beta-propeller" evidence="2">
    <location>
        <begin position="110"/>
        <end position="327"/>
    </location>
</feature>
<protein>
    <recommendedName>
        <fullName evidence="4">DUF295 domain-containing protein</fullName>
    </recommendedName>
</protein>
<sequence>MQRPSKLPAVSLPGRPTFFVPQGWPDLPDCLLHSIVDRLGSFRDLLGFAATCPSWRSAFSSYPSKSTFLTKLPPLLIQPHIRAQGPLLPCTSGCRELYPCKVVDPANRNAALRCWIPQDTLEKMTFIGSSYGKLIYYCNGYCRIIDVFTGDEVATPRLPSHAGCSKLHLAGILTAPLASPNSHLLVSTESFLLDLHVGNDSWSELQLPCQFVIDHFVELDGQLIVSNSYGRSYALQLAPQHGLQEIKTKPVGGRPVVGRLVVCGDMLLILSFGEFHRLDMSTEPATRVAVEKLGERALFVGAEAKSTALSCMSPELWGGRSDIVYFARTARPCEILQFSYDINFQVLKGMRCVEFHCTLRRTSSVPNYKTHITEDDVFHVGAALTAHLMEDKDLHATPRICCKLTRQRLVPVSLSILNTMPLFRVDNMFLSGVGCWAGPLGVAREILRTSMSQRPSEMERTGGNADGRRRGFSCTPNQI</sequence>